<feature type="domain" description="Major facilitator superfamily (MFS) profile" evidence="10">
    <location>
        <begin position="16"/>
        <end position="421"/>
    </location>
</feature>
<dbReference type="InterPro" id="IPR020846">
    <property type="entry name" value="MFS_dom"/>
</dbReference>
<dbReference type="FunFam" id="1.20.1250.20:FF:000126">
    <property type="entry name" value="MFS transporter permease"/>
    <property type="match status" value="1"/>
</dbReference>
<feature type="transmembrane region" description="Helical" evidence="9">
    <location>
        <begin position="397"/>
        <end position="416"/>
    </location>
</feature>
<dbReference type="PANTHER" id="PTHR43791">
    <property type="entry name" value="PERMEASE-RELATED"/>
    <property type="match status" value="1"/>
</dbReference>
<feature type="transmembrane region" description="Helical" evidence="9">
    <location>
        <begin position="174"/>
        <end position="196"/>
    </location>
</feature>
<reference evidence="11 12" key="1">
    <citation type="journal article" date="2018" name="Arch. Microbiol.">
        <title>New insights into the metabolic potential of the phototrophic purple bacterium Rhodopila globiformis DSM 161(T) from its draft genome sequence and evidence for a vanadium-dependent nitrogenase.</title>
        <authorList>
            <person name="Imhoff J.F."/>
            <person name="Rahn T."/>
            <person name="Kunzel S."/>
            <person name="Neulinger S.C."/>
        </authorList>
    </citation>
    <scope>NUCLEOTIDE SEQUENCE [LARGE SCALE GENOMIC DNA]</scope>
    <source>
        <strain evidence="11 12">DSM 161</strain>
    </source>
</reference>
<accession>A0A2S6N073</accession>
<keyword evidence="5 9" id="KW-0472">Membrane</keyword>
<dbReference type="PANTHER" id="PTHR43791:SF36">
    <property type="entry name" value="TRANSPORTER, PUTATIVE (AFU_ORTHOLOGUE AFUA_6G08340)-RELATED"/>
    <property type="match status" value="1"/>
</dbReference>
<feature type="transmembrane region" description="Helical" evidence="9">
    <location>
        <begin position="307"/>
        <end position="327"/>
    </location>
</feature>
<dbReference type="PROSITE" id="PS50850">
    <property type="entry name" value="MFS"/>
    <property type="match status" value="1"/>
</dbReference>
<evidence type="ECO:0000259" key="10">
    <source>
        <dbReference type="PROSITE" id="PS50850"/>
    </source>
</evidence>
<dbReference type="FunFam" id="1.20.1250.20:FF:000018">
    <property type="entry name" value="MFS transporter permease"/>
    <property type="match status" value="1"/>
</dbReference>
<dbReference type="RefSeq" id="WP_104521640.1">
    <property type="nucleotide sequence ID" value="NZ_NHRY01000250.1"/>
</dbReference>
<feature type="transmembrane region" description="Helical" evidence="9">
    <location>
        <begin position="49"/>
        <end position="70"/>
    </location>
</feature>
<feature type="transmembrane region" description="Helical" evidence="9">
    <location>
        <begin position="140"/>
        <end position="162"/>
    </location>
</feature>
<dbReference type="Proteomes" id="UP000239724">
    <property type="component" value="Unassembled WGS sequence"/>
</dbReference>
<dbReference type="EMBL" id="NHRY01000250">
    <property type="protein sequence ID" value="PPQ28025.1"/>
    <property type="molecule type" value="Genomic_DNA"/>
</dbReference>
<gene>
    <name evidence="11" type="ORF">CCS01_25500</name>
</gene>
<dbReference type="InterPro" id="IPR036259">
    <property type="entry name" value="MFS_trans_sf"/>
</dbReference>
<keyword evidence="4 9" id="KW-1133">Transmembrane helix</keyword>
<feature type="transmembrane region" description="Helical" evidence="9">
    <location>
        <begin position="333"/>
        <end position="353"/>
    </location>
</feature>
<name>A0A2S6N073_RHOGL</name>
<keyword evidence="2" id="KW-0813">Transport</keyword>
<evidence type="ECO:0000256" key="2">
    <source>
        <dbReference type="ARBA" id="ARBA00022448"/>
    </source>
</evidence>
<evidence type="ECO:0000256" key="3">
    <source>
        <dbReference type="ARBA" id="ARBA00022692"/>
    </source>
</evidence>
<evidence type="ECO:0000256" key="4">
    <source>
        <dbReference type="ARBA" id="ARBA00022989"/>
    </source>
</evidence>
<protein>
    <recommendedName>
        <fullName evidence="8">Putative tartrate transporter</fullName>
    </recommendedName>
</protein>
<evidence type="ECO:0000313" key="11">
    <source>
        <dbReference type="EMBL" id="PPQ28025.1"/>
    </source>
</evidence>
<comment type="caution">
    <text evidence="11">The sequence shown here is derived from an EMBL/GenBank/DDBJ whole genome shotgun (WGS) entry which is preliminary data.</text>
</comment>
<evidence type="ECO:0000256" key="1">
    <source>
        <dbReference type="ARBA" id="ARBA00004141"/>
    </source>
</evidence>
<evidence type="ECO:0000256" key="8">
    <source>
        <dbReference type="ARBA" id="ARBA00074139"/>
    </source>
</evidence>
<feature type="transmembrane region" description="Helical" evidence="9">
    <location>
        <begin position="242"/>
        <end position="263"/>
    </location>
</feature>
<keyword evidence="3 9" id="KW-0812">Transmembrane</keyword>
<feature type="transmembrane region" description="Helical" evidence="9">
    <location>
        <begin position="360"/>
        <end position="385"/>
    </location>
</feature>
<keyword evidence="12" id="KW-1185">Reference proteome</keyword>
<dbReference type="Pfam" id="PF07690">
    <property type="entry name" value="MFS_1"/>
    <property type="match status" value="1"/>
</dbReference>
<comment type="function">
    <text evidence="7">Component of the tartrate utilization system and may allow entry of tartrate and tartrate dehydrogenase.</text>
</comment>
<feature type="transmembrane region" description="Helical" evidence="9">
    <location>
        <begin position="12"/>
        <end position="29"/>
    </location>
</feature>
<evidence type="ECO:0000256" key="6">
    <source>
        <dbReference type="ARBA" id="ARBA00038514"/>
    </source>
</evidence>
<evidence type="ECO:0000313" key="12">
    <source>
        <dbReference type="Proteomes" id="UP000239724"/>
    </source>
</evidence>
<dbReference type="InterPro" id="IPR011701">
    <property type="entry name" value="MFS"/>
</dbReference>
<dbReference type="Gene3D" id="1.20.1250.20">
    <property type="entry name" value="MFS general substrate transporter like domains"/>
    <property type="match status" value="2"/>
</dbReference>
<evidence type="ECO:0000256" key="5">
    <source>
        <dbReference type="ARBA" id="ARBA00023136"/>
    </source>
</evidence>
<feature type="transmembrane region" description="Helical" evidence="9">
    <location>
        <begin position="82"/>
        <end position="100"/>
    </location>
</feature>
<comment type="similarity">
    <text evidence="6">Belongs to the major facilitator superfamily. Phthalate permease family.</text>
</comment>
<dbReference type="GO" id="GO:0016020">
    <property type="term" value="C:membrane"/>
    <property type="evidence" value="ECO:0007669"/>
    <property type="project" value="UniProtKB-SubCell"/>
</dbReference>
<dbReference type="OrthoDB" id="9773957at2"/>
<feature type="transmembrane region" description="Helical" evidence="9">
    <location>
        <begin position="275"/>
        <end position="295"/>
    </location>
</feature>
<sequence length="434" mass="46941">MDTIEKRTLAKVSWRLVPFLMLCYFIAYLDRVNVSVAALTMNKDLAISATAYGFGAGVFFFSYFIFEVPSNLALERFGARRWIARIMLTWGLLSGAMALVRGEYSFYLVRVLLGAAEAGFFPGIIFYLTLWFPGSYRARIVGWFMAAIPLSSVLGLPISGLILGMHGLGGLAGWQWLFVIEAAPALILAGAVWFYLTDRPEDAHWLDPEERTWLARRLAQEAQQKQEVHGISVAQALFNPKVLALSLVYFGAVAANYGIAFWLPQIVKGFGLSNAATGFVSAVPYVVGAIGMVLWSRSSDERMERKGHTAVAFLIAAAGIAGSTLVSDPTLKMVALSIGAFGVFAVLPVFWTFPTAFLHGAAAAAGIAVINSVGNLAGFFGPFIMGWLKDLTGNFASGLWAIAACAVMGMVIVLLLRHDTHLEKAPPHAMPAAE</sequence>
<dbReference type="AlphaFoldDB" id="A0A2S6N073"/>
<dbReference type="CDD" id="cd17319">
    <property type="entry name" value="MFS_ExuT_GudP_like"/>
    <property type="match status" value="1"/>
</dbReference>
<dbReference type="SUPFAM" id="SSF103473">
    <property type="entry name" value="MFS general substrate transporter"/>
    <property type="match status" value="1"/>
</dbReference>
<feature type="transmembrane region" description="Helical" evidence="9">
    <location>
        <begin position="106"/>
        <end position="128"/>
    </location>
</feature>
<proteinExistence type="inferred from homology"/>
<organism evidence="11 12">
    <name type="scientific">Rhodopila globiformis</name>
    <name type="common">Rhodopseudomonas globiformis</name>
    <dbReference type="NCBI Taxonomy" id="1071"/>
    <lineage>
        <taxon>Bacteria</taxon>
        <taxon>Pseudomonadati</taxon>
        <taxon>Pseudomonadota</taxon>
        <taxon>Alphaproteobacteria</taxon>
        <taxon>Acetobacterales</taxon>
        <taxon>Acetobacteraceae</taxon>
        <taxon>Rhodopila</taxon>
    </lineage>
</organism>
<evidence type="ECO:0000256" key="9">
    <source>
        <dbReference type="SAM" id="Phobius"/>
    </source>
</evidence>
<comment type="subcellular location">
    <subcellularLocation>
        <location evidence="1">Membrane</location>
        <topology evidence="1">Multi-pass membrane protein</topology>
    </subcellularLocation>
</comment>
<dbReference type="GO" id="GO:0022857">
    <property type="term" value="F:transmembrane transporter activity"/>
    <property type="evidence" value="ECO:0007669"/>
    <property type="project" value="InterPro"/>
</dbReference>
<evidence type="ECO:0000256" key="7">
    <source>
        <dbReference type="ARBA" id="ARBA00058119"/>
    </source>
</evidence>